<evidence type="ECO:0000313" key="8">
    <source>
        <dbReference type="Ensembl" id="ENSSANP00000072856.1"/>
    </source>
</evidence>
<evidence type="ECO:0000256" key="1">
    <source>
        <dbReference type="ARBA" id="ARBA00009283"/>
    </source>
</evidence>
<feature type="chain" id="PRO_5025335913" evidence="7">
    <location>
        <begin position="18"/>
        <end position="501"/>
    </location>
</feature>
<feature type="active site" description="Proton acceptor" evidence="3">
    <location>
        <position position="203"/>
    </location>
</feature>
<dbReference type="PANTHER" id="PTHR11782">
    <property type="entry name" value="ADENOSINE/GUANOSINE DIPHOSPHATASE"/>
    <property type="match status" value="1"/>
</dbReference>
<keyword evidence="6" id="KW-0812">Transmembrane</keyword>
<keyword evidence="6" id="KW-0472">Membrane</keyword>
<feature type="binding site" evidence="4">
    <location>
        <begin position="231"/>
        <end position="235"/>
    </location>
    <ligand>
        <name>ATP</name>
        <dbReference type="ChEBI" id="CHEBI:30616"/>
    </ligand>
</feature>
<evidence type="ECO:0000256" key="6">
    <source>
        <dbReference type="SAM" id="Phobius"/>
    </source>
</evidence>
<dbReference type="GO" id="GO:0005886">
    <property type="term" value="C:plasma membrane"/>
    <property type="evidence" value="ECO:0007669"/>
    <property type="project" value="TreeGrafter"/>
</dbReference>
<dbReference type="PANTHER" id="PTHR11782:SF33">
    <property type="entry name" value="ECTONUCLEOSIDE TRIPHOSPHATE DIPHOSPHOHYDROLASE 2"/>
    <property type="match status" value="1"/>
</dbReference>
<dbReference type="Proteomes" id="UP000472260">
    <property type="component" value="Unassembled WGS sequence"/>
</dbReference>
<keyword evidence="4" id="KW-0547">Nucleotide-binding</keyword>
<comment type="similarity">
    <text evidence="1 5">Belongs to the GDA1/CD39 NTPase family.</text>
</comment>
<keyword evidence="4" id="KW-0067">ATP-binding</keyword>
<feature type="signal peptide" evidence="7">
    <location>
        <begin position="1"/>
        <end position="17"/>
    </location>
</feature>
<feature type="transmembrane region" description="Helical" evidence="6">
    <location>
        <begin position="467"/>
        <end position="491"/>
    </location>
</feature>
<feature type="transmembrane region" description="Helical" evidence="6">
    <location>
        <begin position="48"/>
        <end position="70"/>
    </location>
</feature>
<dbReference type="Gene3D" id="3.30.420.150">
    <property type="entry name" value="Exopolyphosphatase. Domain 2"/>
    <property type="match status" value="2"/>
</dbReference>
<dbReference type="GO" id="GO:0017111">
    <property type="term" value="F:ribonucleoside triphosphate phosphatase activity"/>
    <property type="evidence" value="ECO:0007669"/>
    <property type="project" value="TreeGrafter"/>
</dbReference>
<dbReference type="Pfam" id="PF01150">
    <property type="entry name" value="GDA1_CD39"/>
    <property type="match status" value="2"/>
</dbReference>
<dbReference type="GO" id="GO:0004382">
    <property type="term" value="F:GDP phosphatase activity"/>
    <property type="evidence" value="ECO:0007669"/>
    <property type="project" value="TreeGrafter"/>
</dbReference>
<dbReference type="GO" id="GO:0009134">
    <property type="term" value="P:nucleoside diphosphate catabolic process"/>
    <property type="evidence" value="ECO:0007669"/>
    <property type="project" value="TreeGrafter"/>
</dbReference>
<dbReference type="Ensembl" id="ENSSANT00000077458.1">
    <property type="protein sequence ID" value="ENSSANP00000072856.1"/>
    <property type="gene ID" value="ENSSANG00000036285.1"/>
</dbReference>
<organism evidence="8 9">
    <name type="scientific">Sinocyclocheilus anshuiensis</name>
    <dbReference type="NCBI Taxonomy" id="1608454"/>
    <lineage>
        <taxon>Eukaryota</taxon>
        <taxon>Metazoa</taxon>
        <taxon>Chordata</taxon>
        <taxon>Craniata</taxon>
        <taxon>Vertebrata</taxon>
        <taxon>Euteleostomi</taxon>
        <taxon>Actinopterygii</taxon>
        <taxon>Neopterygii</taxon>
        <taxon>Teleostei</taxon>
        <taxon>Ostariophysi</taxon>
        <taxon>Cypriniformes</taxon>
        <taxon>Cyprinidae</taxon>
        <taxon>Cyprininae</taxon>
        <taxon>Sinocyclocheilus</taxon>
    </lineage>
</organism>
<dbReference type="FunFam" id="3.30.420.40:FF:000068">
    <property type="entry name" value="Ectonucleoside triphosphate diphosphohydrolase 1"/>
    <property type="match status" value="1"/>
</dbReference>
<evidence type="ECO:0000256" key="7">
    <source>
        <dbReference type="SAM" id="SignalP"/>
    </source>
</evidence>
<keyword evidence="2 5" id="KW-0378">Hydrolase</keyword>
<evidence type="ECO:0000256" key="4">
    <source>
        <dbReference type="PIRSR" id="PIRSR600407-2"/>
    </source>
</evidence>
<dbReference type="PROSITE" id="PS01238">
    <property type="entry name" value="GDA1_CD39_NTPASE"/>
    <property type="match status" value="1"/>
</dbReference>
<dbReference type="GO" id="GO:0005524">
    <property type="term" value="F:ATP binding"/>
    <property type="evidence" value="ECO:0007669"/>
    <property type="project" value="UniProtKB-KW"/>
</dbReference>
<dbReference type="GO" id="GO:0045134">
    <property type="term" value="F:UDP phosphatase activity"/>
    <property type="evidence" value="ECO:0007669"/>
    <property type="project" value="TreeGrafter"/>
</dbReference>
<dbReference type="Gene3D" id="3.30.420.40">
    <property type="match status" value="2"/>
</dbReference>
<keyword evidence="6" id="KW-1133">Transmembrane helix</keyword>
<accession>A0A671QLU2</accession>
<dbReference type="InterPro" id="IPR000407">
    <property type="entry name" value="GDA1_CD39_NTPase"/>
</dbReference>
<keyword evidence="7" id="KW-0732">Signal</keyword>
<name>A0A671QLU2_9TELE</name>
<protein>
    <submittedName>
        <fullName evidence="8">Ectonucleoside triphosphate diphosphohydrolase 2-like</fullName>
    </submittedName>
</protein>
<proteinExistence type="inferred from homology"/>
<reference evidence="8" key="1">
    <citation type="submission" date="2025-08" db="UniProtKB">
        <authorList>
            <consortium name="Ensembl"/>
        </authorList>
    </citation>
    <scope>IDENTIFICATION</scope>
</reference>
<gene>
    <name evidence="8" type="primary">LOC107662923</name>
</gene>
<keyword evidence="9" id="KW-1185">Reference proteome</keyword>
<evidence type="ECO:0000256" key="2">
    <source>
        <dbReference type="ARBA" id="ARBA00022801"/>
    </source>
</evidence>
<reference evidence="8" key="2">
    <citation type="submission" date="2025-09" db="UniProtKB">
        <authorList>
            <consortium name="Ensembl"/>
        </authorList>
    </citation>
    <scope>IDENTIFICATION</scope>
</reference>
<sequence length="501" mass="55743">MVLLLLTGLLCTREVCSLVKELGGRRGCPCSFTINCTRQTPTLLMDKLFVKFVVPAVLFLFGIVSILLLTVSIHEMREPPQYMYGVVLDAGSSHTALYIYRWPADKLNGTGVVTQHSECHVKGGGISSYAGQQGAAAHSLEACLKQAMRDIPPDRHHRTPVYLGATAGMRLLNESEILQEVKQKIKSFPFNFRGAVILSGQEEGVYGWVTVNYLLENFIKVKTVGALDLGGASTQITFETPETVENELNSMTMRLYGQEYSLYTHSYLCYGKEEALHQILAYLSQGNISKVYHPCYPSDFTDVFKLEQVFDSPCTVSKRPKPYNPHSWIRVQGTGDYQSCVGNTSNIFSFQFCPFSQCSFNGVFQPNISGGFMVRGPEMDKVEHTKEATKAVSPDLKKYLKDYCAVAVYIQVLMLRGYNFDESSFQNVAFQKKVSEASVGWALGYILSVSSLLPEEPAGIRKGLCPAAWLGLLILLTILLIATFCYMALVIRRKRSDDVVS</sequence>
<evidence type="ECO:0000256" key="3">
    <source>
        <dbReference type="PIRSR" id="PIRSR600407-1"/>
    </source>
</evidence>
<dbReference type="AlphaFoldDB" id="A0A671QLU2"/>
<evidence type="ECO:0000313" key="9">
    <source>
        <dbReference type="Proteomes" id="UP000472260"/>
    </source>
</evidence>
<evidence type="ECO:0000256" key="5">
    <source>
        <dbReference type="RuleBase" id="RU003833"/>
    </source>
</evidence>